<evidence type="ECO:0000313" key="1">
    <source>
        <dbReference type="EMBL" id="GCB86218.1"/>
    </source>
</evidence>
<feature type="non-terminal residue" evidence="1">
    <location>
        <position position="128"/>
    </location>
</feature>
<gene>
    <name evidence="1" type="ORF">scyTo_0026869</name>
</gene>
<dbReference type="AlphaFoldDB" id="A0A401QLP1"/>
<reference evidence="1 2" key="1">
    <citation type="journal article" date="2018" name="Nat. Ecol. Evol.">
        <title>Shark genomes provide insights into elasmobranch evolution and the origin of vertebrates.</title>
        <authorList>
            <person name="Hara Y"/>
            <person name="Yamaguchi K"/>
            <person name="Onimaru K"/>
            <person name="Kadota M"/>
            <person name="Koyanagi M"/>
            <person name="Keeley SD"/>
            <person name="Tatsumi K"/>
            <person name="Tanaka K"/>
            <person name="Motone F"/>
            <person name="Kageyama Y"/>
            <person name="Nozu R"/>
            <person name="Adachi N"/>
            <person name="Nishimura O"/>
            <person name="Nakagawa R"/>
            <person name="Tanegashima C"/>
            <person name="Kiyatake I"/>
            <person name="Matsumoto R"/>
            <person name="Murakumo K"/>
            <person name="Nishida K"/>
            <person name="Terakita A"/>
            <person name="Kuratani S"/>
            <person name="Sato K"/>
            <person name="Hyodo S Kuraku.S."/>
        </authorList>
    </citation>
    <scope>NUCLEOTIDE SEQUENCE [LARGE SCALE GENOMIC DNA]</scope>
</reference>
<dbReference type="EMBL" id="BFAA01253144">
    <property type="protein sequence ID" value="GCB86218.1"/>
    <property type="molecule type" value="Genomic_DNA"/>
</dbReference>
<accession>A0A401QLP1</accession>
<comment type="caution">
    <text evidence="1">The sequence shown here is derived from an EMBL/GenBank/DDBJ whole genome shotgun (WGS) entry which is preliminary data.</text>
</comment>
<name>A0A401QLP1_SCYTO</name>
<proteinExistence type="predicted"/>
<dbReference type="Proteomes" id="UP000288216">
    <property type="component" value="Unassembled WGS sequence"/>
</dbReference>
<keyword evidence="2" id="KW-1185">Reference proteome</keyword>
<evidence type="ECO:0000313" key="2">
    <source>
        <dbReference type="Proteomes" id="UP000288216"/>
    </source>
</evidence>
<sequence>MLTDIPILVVSLTPDYHLPRVQELQETFKVFIIDDPSIVRALLRVFAVECVQALPDSRDQLVLHLPGAEDVIRGHTGLARVEEAAPGQAVGCTLQVKALVNVTRVLAPQFQRDRCQVFRCSFHNDLAN</sequence>
<protein>
    <submittedName>
        <fullName evidence="1">Uncharacterized protein</fullName>
    </submittedName>
</protein>
<organism evidence="1 2">
    <name type="scientific">Scyliorhinus torazame</name>
    <name type="common">Cloudy catshark</name>
    <name type="synonym">Catulus torazame</name>
    <dbReference type="NCBI Taxonomy" id="75743"/>
    <lineage>
        <taxon>Eukaryota</taxon>
        <taxon>Metazoa</taxon>
        <taxon>Chordata</taxon>
        <taxon>Craniata</taxon>
        <taxon>Vertebrata</taxon>
        <taxon>Chondrichthyes</taxon>
        <taxon>Elasmobranchii</taxon>
        <taxon>Galeomorphii</taxon>
        <taxon>Galeoidea</taxon>
        <taxon>Carcharhiniformes</taxon>
        <taxon>Scyliorhinidae</taxon>
        <taxon>Scyliorhinus</taxon>
    </lineage>
</organism>